<dbReference type="EMBL" id="VSRR010146048">
    <property type="protein sequence ID" value="MPD05449.1"/>
    <property type="molecule type" value="Genomic_DNA"/>
</dbReference>
<organism evidence="1 2">
    <name type="scientific">Portunus trituberculatus</name>
    <name type="common">Swimming crab</name>
    <name type="synonym">Neptunus trituberculatus</name>
    <dbReference type="NCBI Taxonomy" id="210409"/>
    <lineage>
        <taxon>Eukaryota</taxon>
        <taxon>Metazoa</taxon>
        <taxon>Ecdysozoa</taxon>
        <taxon>Arthropoda</taxon>
        <taxon>Crustacea</taxon>
        <taxon>Multicrustacea</taxon>
        <taxon>Malacostraca</taxon>
        <taxon>Eumalacostraca</taxon>
        <taxon>Eucarida</taxon>
        <taxon>Decapoda</taxon>
        <taxon>Pleocyemata</taxon>
        <taxon>Brachyura</taxon>
        <taxon>Eubrachyura</taxon>
        <taxon>Portunoidea</taxon>
        <taxon>Portunidae</taxon>
        <taxon>Portuninae</taxon>
        <taxon>Portunus</taxon>
    </lineage>
</organism>
<evidence type="ECO:0000313" key="2">
    <source>
        <dbReference type="Proteomes" id="UP000324222"/>
    </source>
</evidence>
<proteinExistence type="predicted"/>
<accession>A0A5B7KJV4</accession>
<name>A0A5B7KJV4_PORTR</name>
<dbReference type="AlphaFoldDB" id="A0A5B7KJV4"/>
<comment type="caution">
    <text evidence="1">The sequence shown here is derived from an EMBL/GenBank/DDBJ whole genome shotgun (WGS) entry which is preliminary data.</text>
</comment>
<reference evidence="1 2" key="1">
    <citation type="submission" date="2019-05" db="EMBL/GenBank/DDBJ databases">
        <title>Another draft genome of Portunus trituberculatus and its Hox gene families provides insights of decapod evolution.</title>
        <authorList>
            <person name="Jeong J.-H."/>
            <person name="Song I."/>
            <person name="Kim S."/>
            <person name="Choi T."/>
            <person name="Kim D."/>
            <person name="Ryu S."/>
            <person name="Kim W."/>
        </authorList>
    </citation>
    <scope>NUCLEOTIDE SEQUENCE [LARGE SCALE GENOMIC DNA]</scope>
    <source>
        <tissue evidence="1">Muscle</tissue>
    </source>
</reference>
<sequence>MISRPPARSDSCVCHVKGGPQYLRNFLRGSVWNKIYTLMYTRPQEMCAREGQKRVVFTAVVPGVLWSQLDIKVGL</sequence>
<dbReference type="Proteomes" id="UP000324222">
    <property type="component" value="Unassembled WGS sequence"/>
</dbReference>
<evidence type="ECO:0000313" key="1">
    <source>
        <dbReference type="EMBL" id="MPD05449.1"/>
    </source>
</evidence>
<keyword evidence="2" id="KW-1185">Reference proteome</keyword>
<gene>
    <name evidence="1" type="ORF">E2C01_101194</name>
</gene>
<protein>
    <submittedName>
        <fullName evidence="1">Uncharacterized protein</fullName>
    </submittedName>
</protein>